<dbReference type="InterPro" id="IPR001129">
    <property type="entry name" value="Membr-assoc_MAPEG"/>
</dbReference>
<feature type="transmembrane region" description="Helical" evidence="5">
    <location>
        <begin position="120"/>
        <end position="139"/>
    </location>
</feature>
<dbReference type="SUPFAM" id="SSF161084">
    <property type="entry name" value="MAPEG domain-like"/>
    <property type="match status" value="1"/>
</dbReference>
<evidence type="ECO:0000256" key="2">
    <source>
        <dbReference type="ARBA" id="ARBA00022692"/>
    </source>
</evidence>
<name>A0A1R4LFK2_VIBR1</name>
<sequence length="140" mass="15443">MNSIDLYTASFWGILVMLLTWLIQGLVASTSKASQKGAVPGKIDQSLSHDSFVFRSHRTFMNSLENLPIMLGTSFLAVLMGANVFWTGVFIWVFAGARIVHMVLYYAIATETSPSPRSYFFLLGLLSNICLLVLCGLTLV</sequence>
<gene>
    <name evidence="6" type="ORF">VR7878_01204</name>
</gene>
<dbReference type="AlphaFoldDB" id="A0A1R4LFK2"/>
<feature type="transmembrane region" description="Helical" evidence="5">
    <location>
        <begin position="89"/>
        <end position="108"/>
    </location>
</feature>
<dbReference type="RefSeq" id="WP_077334367.1">
    <property type="nucleotide sequence ID" value="NZ_FULE01000015.1"/>
</dbReference>
<accession>A0A1R4LFK2</accession>
<feature type="transmembrane region" description="Helical" evidence="5">
    <location>
        <begin position="6"/>
        <end position="27"/>
    </location>
</feature>
<evidence type="ECO:0000313" key="7">
    <source>
        <dbReference type="Proteomes" id="UP000188276"/>
    </source>
</evidence>
<evidence type="ECO:0000256" key="3">
    <source>
        <dbReference type="ARBA" id="ARBA00022989"/>
    </source>
</evidence>
<keyword evidence="3 5" id="KW-1133">Transmembrane helix</keyword>
<dbReference type="EMBL" id="FULE01000015">
    <property type="protein sequence ID" value="SJN55348.1"/>
    <property type="molecule type" value="Genomic_DNA"/>
</dbReference>
<keyword evidence="4 5" id="KW-0472">Membrane</keyword>
<comment type="subcellular location">
    <subcellularLocation>
        <location evidence="1">Membrane</location>
    </subcellularLocation>
</comment>
<dbReference type="GO" id="GO:0016020">
    <property type="term" value="C:membrane"/>
    <property type="evidence" value="ECO:0007669"/>
    <property type="project" value="UniProtKB-SubCell"/>
</dbReference>
<evidence type="ECO:0000256" key="1">
    <source>
        <dbReference type="ARBA" id="ARBA00004370"/>
    </source>
</evidence>
<dbReference type="OrthoDB" id="5880499at2"/>
<keyword evidence="7" id="KW-1185">Reference proteome</keyword>
<dbReference type="Pfam" id="PF01124">
    <property type="entry name" value="MAPEG"/>
    <property type="match status" value="1"/>
</dbReference>
<feature type="transmembrane region" description="Helical" evidence="5">
    <location>
        <begin position="64"/>
        <end position="83"/>
    </location>
</feature>
<evidence type="ECO:0000256" key="5">
    <source>
        <dbReference type="SAM" id="Phobius"/>
    </source>
</evidence>
<reference evidence="7" key="1">
    <citation type="submission" date="2017-02" db="EMBL/GenBank/DDBJ databases">
        <authorList>
            <person name="Rodrigo-Torres L."/>
            <person name="Arahal R.D."/>
            <person name="Lucena T."/>
        </authorList>
    </citation>
    <scope>NUCLEOTIDE SEQUENCE [LARGE SCALE GENOMIC DNA]</scope>
    <source>
        <strain evidence="7">CECT 7878</strain>
    </source>
</reference>
<dbReference type="InterPro" id="IPR023352">
    <property type="entry name" value="MAPEG-like_dom_sf"/>
</dbReference>
<dbReference type="STRING" id="1123498.VR7878_01204"/>
<protein>
    <submittedName>
        <fullName evidence="6">MAPEG family protein</fullName>
    </submittedName>
</protein>
<evidence type="ECO:0000256" key="4">
    <source>
        <dbReference type="ARBA" id="ARBA00023136"/>
    </source>
</evidence>
<dbReference type="Gene3D" id="1.20.120.550">
    <property type="entry name" value="Membrane associated eicosanoid/glutathione metabolism-like domain"/>
    <property type="match status" value="1"/>
</dbReference>
<dbReference type="Proteomes" id="UP000188276">
    <property type="component" value="Unassembled WGS sequence"/>
</dbReference>
<organism evidence="6 7">
    <name type="scientific">Vibrio ruber (strain DSM 16370 / JCM 11486 / BCRC 17186 / CECT 7878 / LMG 23124 / VR1)</name>
    <dbReference type="NCBI Taxonomy" id="1123498"/>
    <lineage>
        <taxon>Bacteria</taxon>
        <taxon>Pseudomonadati</taxon>
        <taxon>Pseudomonadota</taxon>
        <taxon>Gammaproteobacteria</taxon>
        <taxon>Vibrionales</taxon>
        <taxon>Vibrionaceae</taxon>
        <taxon>Vibrio</taxon>
    </lineage>
</organism>
<evidence type="ECO:0000313" key="6">
    <source>
        <dbReference type="EMBL" id="SJN55348.1"/>
    </source>
</evidence>
<proteinExistence type="predicted"/>
<keyword evidence="2 5" id="KW-0812">Transmembrane</keyword>